<reference evidence="1" key="1">
    <citation type="submission" date="2020-05" db="EMBL/GenBank/DDBJ databases">
        <title>Large-scale comparative analyses of tick genomes elucidate their genetic diversity and vector capacities.</title>
        <authorList>
            <person name="Jia N."/>
            <person name="Wang J."/>
            <person name="Shi W."/>
            <person name="Du L."/>
            <person name="Sun Y."/>
            <person name="Zhan W."/>
            <person name="Jiang J."/>
            <person name="Wang Q."/>
            <person name="Zhang B."/>
            <person name="Ji P."/>
            <person name="Sakyi L.B."/>
            <person name="Cui X."/>
            <person name="Yuan T."/>
            <person name="Jiang B."/>
            <person name="Yang W."/>
            <person name="Lam T.T.-Y."/>
            <person name="Chang Q."/>
            <person name="Ding S."/>
            <person name="Wang X."/>
            <person name="Zhu J."/>
            <person name="Ruan X."/>
            <person name="Zhao L."/>
            <person name="Wei J."/>
            <person name="Que T."/>
            <person name="Du C."/>
            <person name="Cheng J."/>
            <person name="Dai P."/>
            <person name="Han X."/>
            <person name="Huang E."/>
            <person name="Gao Y."/>
            <person name="Liu J."/>
            <person name="Shao H."/>
            <person name="Ye R."/>
            <person name="Li L."/>
            <person name="Wei W."/>
            <person name="Wang X."/>
            <person name="Wang C."/>
            <person name="Yang T."/>
            <person name="Huo Q."/>
            <person name="Li W."/>
            <person name="Guo W."/>
            <person name="Chen H."/>
            <person name="Zhou L."/>
            <person name="Ni X."/>
            <person name="Tian J."/>
            <person name="Zhou Y."/>
            <person name="Sheng Y."/>
            <person name="Liu T."/>
            <person name="Pan Y."/>
            <person name="Xia L."/>
            <person name="Li J."/>
            <person name="Zhao F."/>
            <person name="Cao W."/>
        </authorList>
    </citation>
    <scope>NUCLEOTIDE SEQUENCE</scope>
    <source>
        <strain evidence="1">Dsil-2018</strain>
    </source>
</reference>
<dbReference type="EMBL" id="CM023473">
    <property type="protein sequence ID" value="KAH7954670.1"/>
    <property type="molecule type" value="Genomic_DNA"/>
</dbReference>
<evidence type="ECO:0000313" key="2">
    <source>
        <dbReference type="Proteomes" id="UP000821865"/>
    </source>
</evidence>
<comment type="caution">
    <text evidence="1">The sequence shown here is derived from an EMBL/GenBank/DDBJ whole genome shotgun (WGS) entry which is preliminary data.</text>
</comment>
<accession>A0ACB8CZL9</accession>
<evidence type="ECO:0000313" key="1">
    <source>
        <dbReference type="EMBL" id="KAH7954670.1"/>
    </source>
</evidence>
<dbReference type="Proteomes" id="UP000821865">
    <property type="component" value="Chromosome 4"/>
</dbReference>
<keyword evidence="2" id="KW-1185">Reference proteome</keyword>
<proteinExistence type="predicted"/>
<sequence>MTVGDLAVSYSVAPSNNVGADVLRFGTSSLYIVATTSVLAALLATLLRRHLAKDRSRRALPGPFGWPVLGKLNFSPGRISFKQSVQWSKKYGSIVGLKQGSVDVVILNDNEQIKEIFSRPELQDRPTTWGLSSAQKGFSTFSGQQWKENRDFSMRALAKLGLGSETMRQHIQFEARHLADTLASQHGHPVSSFVYVHRSHINSICRFLLGYRYDLDDPHFASLQEALSGFRLQTAAAPIDHRADWLRRVLIESLWPTSVSAKRRHNISSLNSVVRELVQNNEDTKNSGRAKSYIDLYMEKIREAEKHNQNQYFTVDNLVGNMVDILMGAATSGTFYLHWHLLNVASHADTLQAELQREIETVVGSDRLPRWEDHTSMPLTMATIWEMFRWKLATPFNIPRAVGKDTKMGDYYIKKGTVATPNLLTAHRDHKLWKNPEEFDPSRFLNPDGTATTKRPDGLLSFSVGRRSCPGENMAMVEMFLFLTTLLHQFRILPENEKPIIITPFGPSPELRDTKLRFILRKHS</sequence>
<organism evidence="1 2">
    <name type="scientific">Dermacentor silvarum</name>
    <name type="common">Tick</name>
    <dbReference type="NCBI Taxonomy" id="543639"/>
    <lineage>
        <taxon>Eukaryota</taxon>
        <taxon>Metazoa</taxon>
        <taxon>Ecdysozoa</taxon>
        <taxon>Arthropoda</taxon>
        <taxon>Chelicerata</taxon>
        <taxon>Arachnida</taxon>
        <taxon>Acari</taxon>
        <taxon>Parasitiformes</taxon>
        <taxon>Ixodida</taxon>
        <taxon>Ixodoidea</taxon>
        <taxon>Ixodidae</taxon>
        <taxon>Rhipicephalinae</taxon>
        <taxon>Dermacentor</taxon>
    </lineage>
</organism>
<protein>
    <submittedName>
        <fullName evidence="1">Uncharacterized protein</fullName>
    </submittedName>
</protein>
<gene>
    <name evidence="1" type="ORF">HPB49_020766</name>
</gene>
<name>A0ACB8CZL9_DERSI</name>